<dbReference type="InterPro" id="IPR000408">
    <property type="entry name" value="Reg_chr_condens"/>
</dbReference>
<dbReference type="Pfam" id="PF13540">
    <property type="entry name" value="RCC1_2"/>
    <property type="match status" value="1"/>
</dbReference>
<evidence type="ECO:0000313" key="4">
    <source>
        <dbReference type="Proteomes" id="UP001149090"/>
    </source>
</evidence>
<keyword evidence="4" id="KW-1185">Reference proteome</keyword>
<feature type="domain" description="BTB" evidence="2">
    <location>
        <begin position="489"/>
        <end position="552"/>
    </location>
</feature>
<feature type="repeat" description="RCC1" evidence="1">
    <location>
        <begin position="270"/>
        <end position="322"/>
    </location>
</feature>
<evidence type="ECO:0000256" key="1">
    <source>
        <dbReference type="PROSITE-ProRule" id="PRU00235"/>
    </source>
</evidence>
<dbReference type="InterPro" id="IPR000210">
    <property type="entry name" value="BTB/POZ_dom"/>
</dbReference>
<dbReference type="SUPFAM" id="SSF50985">
    <property type="entry name" value="RCC1/BLIP-II"/>
    <property type="match status" value="1"/>
</dbReference>
<protein>
    <submittedName>
        <fullName evidence="3">Btk-binding protein-related</fullName>
    </submittedName>
</protein>
<proteinExistence type="predicted"/>
<dbReference type="AlphaFoldDB" id="A0A9Q0LER5"/>
<dbReference type="Gene3D" id="3.30.710.10">
    <property type="entry name" value="Potassium Channel Kv1.1, Chain A"/>
    <property type="match status" value="2"/>
</dbReference>
<dbReference type="PANTHER" id="PTHR45982">
    <property type="entry name" value="REGULATOR OF CHROMOSOME CONDENSATION"/>
    <property type="match status" value="1"/>
</dbReference>
<reference evidence="3" key="1">
    <citation type="submission" date="2022-10" db="EMBL/GenBank/DDBJ databases">
        <title>Novel sulphate-reducing endosymbionts in the free-living metamonad Anaeramoeba.</title>
        <authorList>
            <person name="Jerlstrom-Hultqvist J."/>
            <person name="Cepicka I."/>
            <person name="Gallot-Lavallee L."/>
            <person name="Salas-Leiva D."/>
            <person name="Curtis B.A."/>
            <person name="Zahonova K."/>
            <person name="Pipaliya S."/>
            <person name="Dacks J."/>
            <person name="Roger A.J."/>
        </authorList>
    </citation>
    <scope>NUCLEOTIDE SEQUENCE</scope>
    <source>
        <strain evidence="3">BMAN</strain>
    </source>
</reference>
<dbReference type="Gene3D" id="2.130.10.30">
    <property type="entry name" value="Regulator of chromosome condensation 1/beta-lactamase-inhibitor protein II"/>
    <property type="match status" value="1"/>
</dbReference>
<dbReference type="Pfam" id="PF00415">
    <property type="entry name" value="RCC1"/>
    <property type="match status" value="1"/>
</dbReference>
<dbReference type="InterPro" id="IPR051553">
    <property type="entry name" value="Ran_GTPase-activating"/>
</dbReference>
<accession>A0A9Q0LER5</accession>
<dbReference type="InterPro" id="IPR009091">
    <property type="entry name" value="RCC1/BLIP-II"/>
</dbReference>
<evidence type="ECO:0000259" key="2">
    <source>
        <dbReference type="PROSITE" id="PS50097"/>
    </source>
</evidence>
<dbReference type="PROSITE" id="PS50097">
    <property type="entry name" value="BTB"/>
    <property type="match status" value="1"/>
</dbReference>
<name>A0A9Q0LER5_ANAIG</name>
<dbReference type="Proteomes" id="UP001149090">
    <property type="component" value="Unassembled WGS sequence"/>
</dbReference>
<dbReference type="InterPro" id="IPR011333">
    <property type="entry name" value="SKP1/BTB/POZ_sf"/>
</dbReference>
<dbReference type="PROSITE" id="PS50012">
    <property type="entry name" value="RCC1_3"/>
    <property type="match status" value="3"/>
</dbReference>
<dbReference type="PANTHER" id="PTHR45982:SF1">
    <property type="entry name" value="REGULATOR OF CHROMOSOME CONDENSATION"/>
    <property type="match status" value="1"/>
</dbReference>
<gene>
    <name evidence="3" type="ORF">M0811_11192</name>
</gene>
<feature type="repeat" description="RCC1" evidence="1">
    <location>
        <begin position="323"/>
        <end position="379"/>
    </location>
</feature>
<organism evidence="3 4">
    <name type="scientific">Anaeramoeba ignava</name>
    <name type="common">Anaerobic marine amoeba</name>
    <dbReference type="NCBI Taxonomy" id="1746090"/>
    <lineage>
        <taxon>Eukaryota</taxon>
        <taxon>Metamonada</taxon>
        <taxon>Anaeramoebidae</taxon>
        <taxon>Anaeramoeba</taxon>
    </lineage>
</organism>
<comment type="caution">
    <text evidence="3">The sequence shown here is derived from an EMBL/GenBank/DDBJ whole genome shotgun (WGS) entry which is preliminary data.</text>
</comment>
<sequence>MNDCLFFGYNYFPILLINKPYKITKPIQFKFENENENENENEKQIKQISSGYFGTIFLFENGKAIEYLNENDSNQNPEKIQIENIQKITVGDRSESILTKEGNVFAKGRYINPNNSKEFINISLLIEDKNDRIIEDIASGRYSIYLLTLNQNAYGIGSNQDGQIGFDSKTLSKTEKPILMMKNVSKIFSGIASTHVFLLNSNQELFGCGFNQYSQLGLGESREERKIQKLTQIQNIPKGKIIDIQCGEYHSIMLIENEDENQNQNQNPKRKLYSCGSWKYNGLDQNQNTYEFTEIESPLFENDEDILEISVGNSHTLILTSNSKLIGFGYNRYGQLGTGNTEEQLIPIQIELPKLRFNENISNYHISCGVSKSFLYYSPLSFSNLEEDLIKLFERKEFCDISFKTENGEIIEAHKLILKYRLNQNQNEIEKLQEIISNKSIKESNQIFEMIYSNRIINPKLYSEIKEIINSNEKIEETIKRIYLNENEKDFIIERKEKQYKFPKLILIMRSELYRGMFLSVINDTSNKVTDYSELSNKSFQLLEYWIYSNQIKNGIQITQEIIDEIKIGIDYFQLNQNKIQNLF</sequence>
<feature type="repeat" description="RCC1" evidence="1">
    <location>
        <begin position="203"/>
        <end position="257"/>
    </location>
</feature>
<evidence type="ECO:0000313" key="3">
    <source>
        <dbReference type="EMBL" id="KAJ5070163.1"/>
    </source>
</evidence>
<dbReference type="EMBL" id="JAPDFW010000098">
    <property type="protein sequence ID" value="KAJ5070163.1"/>
    <property type="molecule type" value="Genomic_DNA"/>
</dbReference>